<dbReference type="Proteomes" id="UP000016922">
    <property type="component" value="Unassembled WGS sequence"/>
</dbReference>
<name>S3DP89_GLAL2</name>
<proteinExistence type="predicted"/>
<evidence type="ECO:0000313" key="2">
    <source>
        <dbReference type="EMBL" id="EPE33911.1"/>
    </source>
</evidence>
<dbReference type="KEGG" id="glz:GLAREA_06924"/>
<feature type="compositionally biased region" description="Low complexity" evidence="1">
    <location>
        <begin position="153"/>
        <end position="165"/>
    </location>
</feature>
<dbReference type="HOGENOM" id="CLU_002370_0_0_1"/>
<dbReference type="OrthoDB" id="5367052at2759"/>
<accession>S3DP89</accession>
<feature type="region of interest" description="Disordered" evidence="1">
    <location>
        <begin position="237"/>
        <end position="566"/>
    </location>
</feature>
<evidence type="ECO:0000313" key="3">
    <source>
        <dbReference type="Proteomes" id="UP000016922"/>
    </source>
</evidence>
<gene>
    <name evidence="2" type="ORF">GLAREA_06924</name>
</gene>
<feature type="region of interest" description="Disordered" evidence="1">
    <location>
        <begin position="24"/>
        <end position="169"/>
    </location>
</feature>
<feature type="region of interest" description="Disordered" evidence="1">
    <location>
        <begin position="631"/>
        <end position="818"/>
    </location>
</feature>
<feature type="compositionally biased region" description="Low complexity" evidence="1">
    <location>
        <begin position="308"/>
        <end position="321"/>
    </location>
</feature>
<dbReference type="GeneID" id="19465977"/>
<feature type="compositionally biased region" description="Basic and acidic residues" evidence="1">
    <location>
        <begin position="77"/>
        <end position="87"/>
    </location>
</feature>
<feature type="compositionally biased region" description="Pro residues" evidence="1">
    <location>
        <begin position="499"/>
        <end position="512"/>
    </location>
</feature>
<feature type="compositionally biased region" description="Low complexity" evidence="1">
    <location>
        <begin position="237"/>
        <end position="273"/>
    </location>
</feature>
<feature type="compositionally biased region" description="Low complexity" evidence="1">
    <location>
        <begin position="350"/>
        <end position="373"/>
    </location>
</feature>
<dbReference type="EMBL" id="KE145357">
    <property type="protein sequence ID" value="EPE33911.1"/>
    <property type="molecule type" value="Genomic_DNA"/>
</dbReference>
<feature type="compositionally biased region" description="Basic and acidic residues" evidence="1">
    <location>
        <begin position="798"/>
        <end position="808"/>
    </location>
</feature>
<feature type="compositionally biased region" description="Polar residues" evidence="1">
    <location>
        <begin position="486"/>
        <end position="498"/>
    </location>
</feature>
<feature type="compositionally biased region" description="Polar residues" evidence="1">
    <location>
        <begin position="640"/>
        <end position="659"/>
    </location>
</feature>
<dbReference type="OMA" id="KYMGVPR"/>
<protein>
    <submittedName>
        <fullName evidence="2">Uncharacterized protein</fullName>
    </submittedName>
</protein>
<keyword evidence="3" id="KW-1185">Reference proteome</keyword>
<evidence type="ECO:0000256" key="1">
    <source>
        <dbReference type="SAM" id="MobiDB-lite"/>
    </source>
</evidence>
<feature type="compositionally biased region" description="Low complexity" evidence="1">
    <location>
        <begin position="98"/>
        <end position="112"/>
    </location>
</feature>
<feature type="compositionally biased region" description="Low complexity" evidence="1">
    <location>
        <begin position="288"/>
        <end position="297"/>
    </location>
</feature>
<dbReference type="RefSeq" id="XP_008079063.1">
    <property type="nucleotide sequence ID" value="XM_008080872.1"/>
</dbReference>
<feature type="compositionally biased region" description="Basic and acidic residues" evidence="1">
    <location>
        <begin position="380"/>
        <end position="401"/>
    </location>
</feature>
<dbReference type="eggNOG" id="ENOG502QURU">
    <property type="taxonomic scope" value="Eukaryota"/>
</dbReference>
<feature type="compositionally biased region" description="Pro residues" evidence="1">
    <location>
        <begin position="274"/>
        <end position="287"/>
    </location>
</feature>
<feature type="compositionally biased region" description="Polar residues" evidence="1">
    <location>
        <begin position="436"/>
        <end position="466"/>
    </location>
</feature>
<reference evidence="2 3" key="1">
    <citation type="journal article" date="2013" name="BMC Genomics">
        <title>Genomics-driven discovery of the pneumocandin biosynthetic gene cluster in the fungus Glarea lozoyensis.</title>
        <authorList>
            <person name="Chen L."/>
            <person name="Yue Q."/>
            <person name="Zhang X."/>
            <person name="Xiang M."/>
            <person name="Wang C."/>
            <person name="Li S."/>
            <person name="Che Y."/>
            <person name="Ortiz-Lopez F.J."/>
            <person name="Bills G.F."/>
            <person name="Liu X."/>
            <person name="An Z."/>
        </authorList>
    </citation>
    <scope>NUCLEOTIDE SEQUENCE [LARGE SCALE GENOMIC DNA]</scope>
    <source>
        <strain evidence="3">ATCC 20868 / MF5171</strain>
    </source>
</reference>
<feature type="compositionally biased region" description="Polar residues" evidence="1">
    <location>
        <begin position="525"/>
        <end position="541"/>
    </location>
</feature>
<organism evidence="2 3">
    <name type="scientific">Glarea lozoyensis (strain ATCC 20868 / MF5171)</name>
    <dbReference type="NCBI Taxonomy" id="1116229"/>
    <lineage>
        <taxon>Eukaryota</taxon>
        <taxon>Fungi</taxon>
        <taxon>Dikarya</taxon>
        <taxon>Ascomycota</taxon>
        <taxon>Pezizomycotina</taxon>
        <taxon>Leotiomycetes</taxon>
        <taxon>Helotiales</taxon>
        <taxon>Helotiaceae</taxon>
        <taxon>Glarea</taxon>
    </lineage>
</organism>
<dbReference type="AlphaFoldDB" id="S3DP89"/>
<feature type="compositionally biased region" description="Polar residues" evidence="1">
    <location>
        <begin position="24"/>
        <end position="43"/>
    </location>
</feature>
<feature type="compositionally biased region" description="Polar residues" evidence="1">
    <location>
        <begin position="548"/>
        <end position="566"/>
    </location>
</feature>
<feature type="compositionally biased region" description="Polar residues" evidence="1">
    <location>
        <begin position="60"/>
        <end position="76"/>
    </location>
</feature>
<sequence>MASLRDLTARRRLDLSPITTSLTVQQPYPTQTPISALSSNSLSAPFGYHPAPYTPASAVRQYNPQQWTASPSVPSDHTNHFASRQETEAPAPPPYSPPRSSQPSSQRTSTISNEASESLSGGSPAARVSPSNIYRSSPDPGAQHAFPPPPPSASRARAASNDRPPGIFNLSAFTRRNHAQEVPRPSPEMNVNQRFAEHRPSPEAPVTSRFTDHRPVPIITEPLRQNDIQIHSQQVQLPLAHAPASRRAASAGAISTPSTSRSRGSSTTRWAPGMPLPPPPPVPPPPSQSRSQSVSGSERIVSPPTRRPPGLNSSLGASSLGPVPPTPAGWVDEDVGGRGRSPNRALTIDTSSVASTAPSTTTGESNSGSSNSGLARSQHVRGESRSIRERRSESKARRAVVEESSNNPWAEAITPSDISVPSTMLGRRQTVKRTTPRSSRFASGGETPNSADTPYLNTPGTGSRGSTPRPMASGKRIEAPTPPFSPGQSNLIHVQNSPSIPPKALPTPPPQSRLPLDSPARPYKIQTSELPSAGPPNSSRAGSVAPPSRSSSVGDPSLLSPTQQFALGSMERHKAFAKREAAAATDSERVRIFAEFFVAESRLRRERYAGAIDAMGSEILELTRDLFRPFTKAERDSRAVSRSSEWTPESSTGPMSTPLRSHRGSLGSALSDAPQRPAAPTPDSAEPSPAAGRPDSQWWNGYMPSLSPIPSMSVSDVLDDGDSRGRPSSRWWEVSQEGSQGTGSMRIERSKRESKYMGMPRELREALQNGDPRALENGESTPGAGPSHRKSYGPNEYPPEKTGLHDQPEFSASSQTYTQQAAMISPAAFSPALLTPNPKHLDVSRLVTLPPPYPRHHPAVNNNHPDLTSIRSNVRILSDFTEVEATKQRFLTTSAATKEENIATASKRRDSLRSSIQREIAAGTMSYTDAANMEKTAEDSQKEREKEASKADFELFQSQVVMPLNDLLMERVNKATALFEELRSKLFTDAQEQSPNLTQEEGDEQPELLEKLTLLKWIFEAREQLQKELFDLLSDRNDRYRDVVVMPYRLANNEAKLKHATEFFASDAQKRAVTFEAESLKRTEEFMDIIEENVVRGVEVQLSAFWDIAPNLSRVINKVPQDLNSFQVQIPSQEYDENVSYWDFPMQYLHSLVGHCEKSTYQFIESQINLLCLLHEVKGVVTSKNLSLMKVQRVVAGENEEEVAAELKEVEKDEESRLTDDLKEKVRCVEELWSSALGTEIKGVRERLASFLVAQGGWVEDDE</sequence>
<feature type="region of interest" description="Disordered" evidence="1">
    <location>
        <begin position="923"/>
        <end position="949"/>
    </location>
</feature>
<feature type="compositionally biased region" description="Basic and acidic residues" evidence="1">
    <location>
        <begin position="935"/>
        <end position="949"/>
    </location>
</feature>
<feature type="compositionally biased region" description="Basic and acidic residues" evidence="1">
    <location>
        <begin position="746"/>
        <end position="765"/>
    </location>
</feature>